<dbReference type="EMBL" id="MCGT01000012">
    <property type="protein sequence ID" value="ORX55015.1"/>
    <property type="molecule type" value="Genomic_DNA"/>
</dbReference>
<name>A0A1X2GJ33_9FUNG</name>
<dbReference type="AlphaFoldDB" id="A0A1X2GJ33"/>
<dbReference type="GO" id="GO:0005886">
    <property type="term" value="C:plasma membrane"/>
    <property type="evidence" value="ECO:0007669"/>
    <property type="project" value="TreeGrafter"/>
</dbReference>
<dbReference type="STRING" id="101127.A0A1X2GJ33"/>
<dbReference type="PANTHER" id="PTHR10783:SF103">
    <property type="entry name" value="SOLUTE CARRIER FAMILY 53 MEMBER 1"/>
    <property type="match status" value="1"/>
</dbReference>
<dbReference type="Proteomes" id="UP000242146">
    <property type="component" value="Unassembled WGS sequence"/>
</dbReference>
<gene>
    <name evidence="3" type="ORF">DM01DRAFT_1029619</name>
</gene>
<dbReference type="PANTHER" id="PTHR10783">
    <property type="entry name" value="XENOTROPIC AND POLYTROPIC RETROVIRUS RECEPTOR 1-RELATED"/>
    <property type="match status" value="1"/>
</dbReference>
<dbReference type="Pfam" id="PF03105">
    <property type="entry name" value="SPX"/>
    <property type="match status" value="1"/>
</dbReference>
<dbReference type="GO" id="GO:0016036">
    <property type="term" value="P:cellular response to phosphate starvation"/>
    <property type="evidence" value="ECO:0007669"/>
    <property type="project" value="TreeGrafter"/>
</dbReference>
<dbReference type="GO" id="GO:0005794">
    <property type="term" value="C:Golgi apparatus"/>
    <property type="evidence" value="ECO:0007669"/>
    <property type="project" value="TreeGrafter"/>
</dbReference>
<evidence type="ECO:0000313" key="4">
    <source>
        <dbReference type="Proteomes" id="UP000242146"/>
    </source>
</evidence>
<protein>
    <recommendedName>
        <fullName evidence="2">SPX domain-containing protein</fullName>
    </recommendedName>
</protein>
<feature type="compositionally biased region" description="Polar residues" evidence="1">
    <location>
        <begin position="64"/>
        <end position="79"/>
    </location>
</feature>
<reference evidence="3 4" key="1">
    <citation type="submission" date="2016-07" db="EMBL/GenBank/DDBJ databases">
        <title>Pervasive Adenine N6-methylation of Active Genes in Fungi.</title>
        <authorList>
            <consortium name="DOE Joint Genome Institute"/>
            <person name="Mondo S.J."/>
            <person name="Dannebaum R.O."/>
            <person name="Kuo R.C."/>
            <person name="Labutti K."/>
            <person name="Haridas S."/>
            <person name="Kuo A."/>
            <person name="Salamov A."/>
            <person name="Ahrendt S.R."/>
            <person name="Lipzen A."/>
            <person name="Sullivan W."/>
            <person name="Andreopoulos W.B."/>
            <person name="Clum A."/>
            <person name="Lindquist E."/>
            <person name="Daum C."/>
            <person name="Ramamoorthy G.K."/>
            <person name="Gryganskyi A."/>
            <person name="Culley D."/>
            <person name="Magnuson J.K."/>
            <person name="James T.Y."/>
            <person name="O'Malley M.A."/>
            <person name="Stajich J.E."/>
            <person name="Spatafora J.W."/>
            <person name="Visel A."/>
            <person name="Grigoriev I.V."/>
        </authorList>
    </citation>
    <scope>NUCLEOTIDE SEQUENCE [LARGE SCALE GENOMIC DNA]</scope>
    <source>
        <strain evidence="3 4">NRRL 3301</strain>
    </source>
</reference>
<accession>A0A1X2GJ33</accession>
<evidence type="ECO:0000256" key="1">
    <source>
        <dbReference type="SAM" id="MobiDB-lite"/>
    </source>
</evidence>
<organism evidence="3 4">
    <name type="scientific">Hesseltinella vesiculosa</name>
    <dbReference type="NCBI Taxonomy" id="101127"/>
    <lineage>
        <taxon>Eukaryota</taxon>
        <taxon>Fungi</taxon>
        <taxon>Fungi incertae sedis</taxon>
        <taxon>Mucoromycota</taxon>
        <taxon>Mucoromycotina</taxon>
        <taxon>Mucoromycetes</taxon>
        <taxon>Mucorales</taxon>
        <taxon>Cunninghamellaceae</taxon>
        <taxon>Hesseltinella</taxon>
    </lineage>
</organism>
<dbReference type="GO" id="GO:0006817">
    <property type="term" value="P:phosphate ion transport"/>
    <property type="evidence" value="ECO:0007669"/>
    <property type="project" value="TreeGrafter"/>
</dbReference>
<proteinExistence type="predicted"/>
<dbReference type="OrthoDB" id="9970435at2759"/>
<keyword evidence="4" id="KW-1185">Reference proteome</keyword>
<comment type="caution">
    <text evidence="3">The sequence shown here is derived from an EMBL/GenBank/DDBJ whole genome shotgun (WGS) entry which is preliminary data.</text>
</comment>
<dbReference type="PROSITE" id="PS51382">
    <property type="entry name" value="SPX"/>
    <property type="match status" value="1"/>
</dbReference>
<dbReference type="InterPro" id="IPR004331">
    <property type="entry name" value="SPX_dom"/>
</dbReference>
<feature type="region of interest" description="Disordered" evidence="1">
    <location>
        <begin position="54"/>
        <end position="133"/>
    </location>
</feature>
<evidence type="ECO:0000259" key="2">
    <source>
        <dbReference type="PROSITE" id="PS51382"/>
    </source>
</evidence>
<sequence length="287" mass="33187">MKFAKQLEAESVSEWRRAYINYKGLKKRLKAIERYRKANDRAFRQQVENAVRSGDCTPARRRSSAVSQTTSVRYNNTTATERREDPSVHGIGIVPIRPVSNDSHPDLHHPTAPPKRSTTTPVDLEDYRQDQRDSLSRKVLQRISSALFHEETELTRLSHSHNGIENYAIDTVLTHASDTERFFFALLDQDLDKISRFYNEKEKEAETKLEVIKLQLGLVRHCRNQLTQMAHPNNEGIEQRLNPFHWFQPQQPLEVTNPTSDPTIVTNGEHHMSYRVNSSSPNILVEH</sequence>
<dbReference type="GO" id="GO:0000822">
    <property type="term" value="F:inositol hexakisphosphate binding"/>
    <property type="evidence" value="ECO:0007669"/>
    <property type="project" value="TreeGrafter"/>
</dbReference>
<feature type="domain" description="SPX" evidence="2">
    <location>
        <begin position="1"/>
        <end position="287"/>
    </location>
</feature>
<evidence type="ECO:0000313" key="3">
    <source>
        <dbReference type="EMBL" id="ORX55015.1"/>
    </source>
</evidence>